<evidence type="ECO:0000313" key="2">
    <source>
        <dbReference type="EMBL" id="GJN13161.1"/>
    </source>
</evidence>
<evidence type="ECO:0000313" key="3">
    <source>
        <dbReference type="Proteomes" id="UP001054889"/>
    </source>
</evidence>
<dbReference type="EMBL" id="BQKI01000037">
    <property type="protein sequence ID" value="GJN13161.1"/>
    <property type="molecule type" value="Genomic_DNA"/>
</dbReference>
<feature type="region of interest" description="Disordered" evidence="1">
    <location>
        <begin position="91"/>
        <end position="121"/>
    </location>
</feature>
<keyword evidence="3" id="KW-1185">Reference proteome</keyword>
<reference evidence="2" key="2">
    <citation type="submission" date="2021-12" db="EMBL/GenBank/DDBJ databases">
        <title>Resequencing data analysis of finger millet.</title>
        <authorList>
            <person name="Hatakeyama M."/>
            <person name="Aluri S."/>
            <person name="Balachadran M.T."/>
            <person name="Sivarajan S.R."/>
            <person name="Poveda L."/>
            <person name="Shimizu-Inatsugi R."/>
            <person name="Schlapbach R."/>
            <person name="Sreeman S.M."/>
            <person name="Shimizu K.K."/>
        </authorList>
    </citation>
    <scope>NUCLEOTIDE SEQUENCE</scope>
</reference>
<comment type="caution">
    <text evidence="2">The sequence shown here is derived from an EMBL/GenBank/DDBJ whole genome shotgun (WGS) entry which is preliminary data.</text>
</comment>
<protein>
    <submittedName>
        <fullName evidence="2">Uncharacterized protein</fullName>
    </submittedName>
</protein>
<gene>
    <name evidence="2" type="primary">ga31502</name>
    <name evidence="2" type="ORF">PR202_ga31502</name>
</gene>
<sequence length="140" mass="15223">MAAIDLNSNPLDDDAELVWFDLNNVPAEANHNAGVGFDLNNIHIHVVDAEDSVPSTGDMLVLVRCLESDGTGNDNDSAQDSENGLFWHWGYEEQSQDASNGEEDHSTGETAPCTYGTGGKKRRTYPIQEKFTIYGATDSS</sequence>
<evidence type="ECO:0000256" key="1">
    <source>
        <dbReference type="SAM" id="MobiDB-lite"/>
    </source>
</evidence>
<organism evidence="2 3">
    <name type="scientific">Eleusine coracana subsp. coracana</name>
    <dbReference type="NCBI Taxonomy" id="191504"/>
    <lineage>
        <taxon>Eukaryota</taxon>
        <taxon>Viridiplantae</taxon>
        <taxon>Streptophyta</taxon>
        <taxon>Embryophyta</taxon>
        <taxon>Tracheophyta</taxon>
        <taxon>Spermatophyta</taxon>
        <taxon>Magnoliopsida</taxon>
        <taxon>Liliopsida</taxon>
        <taxon>Poales</taxon>
        <taxon>Poaceae</taxon>
        <taxon>PACMAD clade</taxon>
        <taxon>Chloridoideae</taxon>
        <taxon>Cynodonteae</taxon>
        <taxon>Eleusininae</taxon>
        <taxon>Eleusine</taxon>
    </lineage>
</organism>
<name>A0AAV5DSM1_ELECO</name>
<dbReference type="AlphaFoldDB" id="A0AAV5DSM1"/>
<reference evidence="2" key="1">
    <citation type="journal article" date="2018" name="DNA Res.">
        <title>Multiple hybrid de novo genome assembly of finger millet, an orphan allotetraploid crop.</title>
        <authorList>
            <person name="Hatakeyama M."/>
            <person name="Aluri S."/>
            <person name="Balachadran M.T."/>
            <person name="Sivarajan S.R."/>
            <person name="Patrignani A."/>
            <person name="Gruter S."/>
            <person name="Poveda L."/>
            <person name="Shimizu-Inatsugi R."/>
            <person name="Baeten J."/>
            <person name="Francoijs K.J."/>
            <person name="Nataraja K.N."/>
            <person name="Reddy Y.A.N."/>
            <person name="Phadnis S."/>
            <person name="Ravikumar R.L."/>
            <person name="Schlapbach R."/>
            <person name="Sreeman S.M."/>
            <person name="Shimizu K.K."/>
        </authorList>
    </citation>
    <scope>NUCLEOTIDE SEQUENCE</scope>
</reference>
<dbReference type="Proteomes" id="UP001054889">
    <property type="component" value="Unassembled WGS sequence"/>
</dbReference>
<accession>A0AAV5DSM1</accession>
<proteinExistence type="predicted"/>